<feature type="domain" description="Transglutaminase-like" evidence="2">
    <location>
        <begin position="326"/>
        <end position="397"/>
    </location>
</feature>
<dbReference type="SUPFAM" id="SSF54001">
    <property type="entry name" value="Cysteine proteinases"/>
    <property type="match status" value="1"/>
</dbReference>
<dbReference type="InterPro" id="IPR038765">
    <property type="entry name" value="Papain-like_cys_pep_sf"/>
</dbReference>
<dbReference type="AlphaFoldDB" id="A0A0G0KMG5"/>
<keyword evidence="1" id="KW-0812">Transmembrane</keyword>
<protein>
    <recommendedName>
        <fullName evidence="2">Transglutaminase-like domain-containing protein</fullName>
    </recommendedName>
</protein>
<dbReference type="Pfam" id="PF01841">
    <property type="entry name" value="Transglut_core"/>
    <property type="match status" value="1"/>
</dbReference>
<evidence type="ECO:0000256" key="1">
    <source>
        <dbReference type="SAM" id="Phobius"/>
    </source>
</evidence>
<keyword evidence="1" id="KW-0472">Membrane</keyword>
<evidence type="ECO:0000313" key="3">
    <source>
        <dbReference type="EMBL" id="KKQ50389.1"/>
    </source>
</evidence>
<reference evidence="3 4" key="1">
    <citation type="journal article" date="2015" name="Nature">
        <title>rRNA introns, odd ribosomes, and small enigmatic genomes across a large radiation of phyla.</title>
        <authorList>
            <person name="Brown C.T."/>
            <person name="Hug L.A."/>
            <person name="Thomas B.C."/>
            <person name="Sharon I."/>
            <person name="Castelle C.J."/>
            <person name="Singh A."/>
            <person name="Wilkins M.J."/>
            <person name="Williams K.H."/>
            <person name="Banfield J.F."/>
        </authorList>
    </citation>
    <scope>NUCLEOTIDE SEQUENCE [LARGE SCALE GENOMIC DNA]</scope>
</reference>
<sequence>MFFFFKTPTLALSDFTINENIEYLLNLSGQATVTHQIDITNNFSQIYPKEYQIQIQGLPLSDLNATDDGGNILTNFLSQNDSSQIKLKFNQPKVGKNQTTTFKLIYRVPELAKHKGKTWEISLPQLTDSALNNTQITLKTPSDFGTLSFASVPVKFQEGLNQNTVSLQNNSHSKILIILGNYQLFDFKLNYSLKNNTSSTITSEIAIIPDTYSQSVYYQSISPSPLGIRVDPDGNWLASYELKSGEELNIIADGQVKTGLHLPVETTNLEKYLSDQTFWPVSDPQIQDISRNLNSSRAIYNYVVDTLNYNYDRLNSSGRLGALAAINDPNNSLCTEFTDLFVTLARAKNIPAREIEGFAYSNNPKIKPISLQNDVLHAWPEYYDSTSKTWKAVDPTWEKTTNGIDYFSDLDLNHITFVTHGLDSQNPLPPGSYRNEFSEKSIAISFATEEIKTVTALPLIAFKNDRLLLQNYTPNSQKNLLLSSTNLSLNQTIDYILPYSSKEITIPKMSFWKSLSSRHQKITFTLKNTEEQVSVQTINYPPHFINLGISIIIGLIILTTSGIIITSLTHEKNT</sequence>
<evidence type="ECO:0000313" key="4">
    <source>
        <dbReference type="Proteomes" id="UP000034231"/>
    </source>
</evidence>
<feature type="transmembrane region" description="Helical" evidence="1">
    <location>
        <begin position="544"/>
        <end position="568"/>
    </location>
</feature>
<dbReference type="PANTHER" id="PTHR33490">
    <property type="entry name" value="BLR5614 PROTEIN-RELATED"/>
    <property type="match status" value="1"/>
</dbReference>
<dbReference type="Gene3D" id="3.10.620.30">
    <property type="match status" value="1"/>
</dbReference>
<comment type="caution">
    <text evidence="3">The sequence shown here is derived from an EMBL/GenBank/DDBJ whole genome shotgun (WGS) entry which is preliminary data.</text>
</comment>
<dbReference type="Proteomes" id="UP000034231">
    <property type="component" value="Unassembled WGS sequence"/>
</dbReference>
<evidence type="ECO:0000259" key="2">
    <source>
        <dbReference type="SMART" id="SM00460"/>
    </source>
</evidence>
<dbReference type="EMBL" id="LBTX01000006">
    <property type="protein sequence ID" value="KKQ50389.1"/>
    <property type="molecule type" value="Genomic_DNA"/>
</dbReference>
<organism evidence="3 4">
    <name type="scientific">Candidatus Shapirobacteria bacterium GW2011_GWE1_38_10</name>
    <dbReference type="NCBI Taxonomy" id="1618488"/>
    <lineage>
        <taxon>Bacteria</taxon>
        <taxon>Candidatus Shapironibacteriota</taxon>
    </lineage>
</organism>
<gene>
    <name evidence="3" type="ORF">US68_C0006G0069</name>
</gene>
<dbReference type="SMART" id="SM00460">
    <property type="entry name" value="TGc"/>
    <property type="match status" value="1"/>
</dbReference>
<name>A0A0G0KMG5_9BACT</name>
<dbReference type="InterPro" id="IPR002931">
    <property type="entry name" value="Transglutaminase-like"/>
</dbReference>
<keyword evidence="1" id="KW-1133">Transmembrane helix</keyword>
<accession>A0A0G0KMG5</accession>
<proteinExistence type="predicted"/>